<dbReference type="SFLD" id="SFLDG01084">
    <property type="entry name" value="Uncharacterised_Radical_SAM_Su"/>
    <property type="match status" value="1"/>
</dbReference>
<evidence type="ECO:0000256" key="3">
    <source>
        <dbReference type="ARBA" id="ARBA00023014"/>
    </source>
</evidence>
<keyword evidence="2" id="KW-0408">Iron</keyword>
<dbReference type="InterPro" id="IPR007197">
    <property type="entry name" value="rSAM"/>
</dbReference>
<accession>A0A5R8QGF8</accession>
<dbReference type="SMART" id="SM00729">
    <property type="entry name" value="Elp3"/>
    <property type="match status" value="1"/>
</dbReference>
<dbReference type="GO" id="GO:0046872">
    <property type="term" value="F:metal ion binding"/>
    <property type="evidence" value="ECO:0007669"/>
    <property type="project" value="UniProtKB-KW"/>
</dbReference>
<evidence type="ECO:0000313" key="6">
    <source>
        <dbReference type="Proteomes" id="UP000306912"/>
    </source>
</evidence>
<keyword evidence="1" id="KW-0479">Metal-binding</keyword>
<dbReference type="GO" id="GO:0003824">
    <property type="term" value="F:catalytic activity"/>
    <property type="evidence" value="ECO:0007669"/>
    <property type="project" value="InterPro"/>
</dbReference>
<dbReference type="InterPro" id="IPR006638">
    <property type="entry name" value="Elp3/MiaA/NifB-like_rSAM"/>
</dbReference>
<dbReference type="Pfam" id="PF04055">
    <property type="entry name" value="Radical_SAM"/>
    <property type="match status" value="1"/>
</dbReference>
<dbReference type="InterPro" id="IPR058240">
    <property type="entry name" value="rSAM_sf"/>
</dbReference>
<dbReference type="PANTHER" id="PTHR43432">
    <property type="entry name" value="SLR0285 PROTEIN"/>
    <property type="match status" value="1"/>
</dbReference>
<protein>
    <submittedName>
        <fullName evidence="5">Radical SAM protein</fullName>
    </submittedName>
</protein>
<dbReference type="EMBL" id="VBWP01000002">
    <property type="protein sequence ID" value="TLG76800.1"/>
    <property type="molecule type" value="Genomic_DNA"/>
</dbReference>
<keyword evidence="3" id="KW-0411">Iron-sulfur</keyword>
<dbReference type="SUPFAM" id="SSF102114">
    <property type="entry name" value="Radical SAM enzymes"/>
    <property type="match status" value="1"/>
</dbReference>
<organism evidence="5 6">
    <name type="scientific">Culicoidibacter larvae</name>
    <dbReference type="NCBI Taxonomy" id="2579976"/>
    <lineage>
        <taxon>Bacteria</taxon>
        <taxon>Bacillati</taxon>
        <taxon>Bacillota</taxon>
        <taxon>Culicoidibacteria</taxon>
        <taxon>Culicoidibacterales</taxon>
        <taxon>Culicoidibacteraceae</taxon>
        <taxon>Culicoidibacter</taxon>
    </lineage>
</organism>
<dbReference type="PROSITE" id="PS51918">
    <property type="entry name" value="RADICAL_SAM"/>
    <property type="match status" value="1"/>
</dbReference>
<dbReference type="SFLD" id="SFLDS00029">
    <property type="entry name" value="Radical_SAM"/>
    <property type="match status" value="1"/>
</dbReference>
<dbReference type="OrthoDB" id="9785699at2"/>
<evidence type="ECO:0000256" key="1">
    <source>
        <dbReference type="ARBA" id="ARBA00022723"/>
    </source>
</evidence>
<dbReference type="InterPro" id="IPR040086">
    <property type="entry name" value="MJ0683-like"/>
</dbReference>
<dbReference type="GO" id="GO:0051536">
    <property type="term" value="F:iron-sulfur cluster binding"/>
    <property type="evidence" value="ECO:0007669"/>
    <property type="project" value="UniProtKB-KW"/>
</dbReference>
<proteinExistence type="predicted"/>
<dbReference type="InParanoid" id="A0A5R8QGF8"/>
<feature type="domain" description="Radical SAM core" evidence="4">
    <location>
        <begin position="18"/>
        <end position="244"/>
    </location>
</feature>
<dbReference type="Proteomes" id="UP000306912">
    <property type="component" value="Unassembled WGS sequence"/>
</dbReference>
<evidence type="ECO:0000256" key="2">
    <source>
        <dbReference type="ARBA" id="ARBA00023004"/>
    </source>
</evidence>
<name>A0A5R8QGF8_9FIRM</name>
<dbReference type="PANTHER" id="PTHR43432:SF5">
    <property type="entry name" value="ELP3_MIAA_NIFB-LIKE RADICAL SAM CORE DOMAIN-CONTAINING PROTEIN"/>
    <property type="match status" value="1"/>
</dbReference>
<dbReference type="CDD" id="cd01335">
    <property type="entry name" value="Radical_SAM"/>
    <property type="match status" value="1"/>
</dbReference>
<reference evidence="5 6" key="1">
    <citation type="submission" date="2019-05" db="EMBL/GenBank/DDBJ databases">
        <title>Culicoidintestinum kansasii gen. nov., sp. nov. from the gastrointestinal tract of the biting midge, Culicoides sonorensis.</title>
        <authorList>
            <person name="Neupane S."/>
            <person name="Ghosh A."/>
            <person name="Gunther S."/>
            <person name="Martin K."/>
            <person name="Zurek L."/>
        </authorList>
    </citation>
    <scope>NUCLEOTIDE SEQUENCE [LARGE SCALE GENOMIC DNA]</scope>
    <source>
        <strain evidence="5 6">CS-1</strain>
    </source>
</reference>
<dbReference type="AlphaFoldDB" id="A0A5R8QGF8"/>
<sequence length="291" mass="33656">MEFVPAKTILTRVKPSGYWFEYEYNMNIYRGCNQGCIYCDSRSECYHIDDFDRVRIKQDSLRLIETELQKKRIKGVVGTGAMSDPYNPFEKKYQLTRGALELIDRYGFGASIATKSDLIVRDIDVLQRIAAHDPVLLKMTITTADDELCRQLEQHVVPSSKRFAALKQLHDAGLFCGILLMPILPYVNDSLENIEAIVEQGAAAGVDFIYPYFGVTMRDGQREHLLAHLPAEIAAQYRREFGNRYECNSPNAKQLYQRFKQLCDRYGILYRMADINRVYKAKYVQEQIQLF</sequence>
<comment type="caution">
    <text evidence="5">The sequence shown here is derived from an EMBL/GenBank/DDBJ whole genome shotgun (WGS) entry which is preliminary data.</text>
</comment>
<gene>
    <name evidence="5" type="ORF">FEZ08_04065</name>
</gene>
<keyword evidence="6" id="KW-1185">Reference proteome</keyword>
<dbReference type="Gene3D" id="3.80.30.30">
    <property type="match status" value="1"/>
</dbReference>
<dbReference type="RefSeq" id="WP_138190437.1">
    <property type="nucleotide sequence ID" value="NZ_VBWP01000002.1"/>
</dbReference>
<evidence type="ECO:0000313" key="5">
    <source>
        <dbReference type="EMBL" id="TLG76800.1"/>
    </source>
</evidence>
<evidence type="ECO:0000259" key="4">
    <source>
        <dbReference type="PROSITE" id="PS51918"/>
    </source>
</evidence>